<evidence type="ECO:0000259" key="2">
    <source>
        <dbReference type="Pfam" id="PF00535"/>
    </source>
</evidence>
<gene>
    <name evidence="3" type="ORF">LG649_08945</name>
</gene>
<dbReference type="PANTHER" id="PTHR43630">
    <property type="entry name" value="POLY-BETA-1,6-N-ACETYL-D-GLUCOSAMINE SYNTHASE"/>
    <property type="match status" value="1"/>
</dbReference>
<dbReference type="EMBL" id="JAJAPW010000003">
    <property type="protein sequence ID" value="MCB4798972.1"/>
    <property type="molecule type" value="Genomic_DNA"/>
</dbReference>
<dbReference type="InterPro" id="IPR029044">
    <property type="entry name" value="Nucleotide-diphossugar_trans"/>
</dbReference>
<organism evidence="3 4">
    <name type="scientific">Neotamlana laminarinivorans</name>
    <dbReference type="NCBI Taxonomy" id="2883124"/>
    <lineage>
        <taxon>Bacteria</taxon>
        <taxon>Pseudomonadati</taxon>
        <taxon>Bacteroidota</taxon>
        <taxon>Flavobacteriia</taxon>
        <taxon>Flavobacteriales</taxon>
        <taxon>Flavobacteriaceae</taxon>
        <taxon>Neotamlana</taxon>
    </lineage>
</organism>
<evidence type="ECO:0000313" key="4">
    <source>
        <dbReference type="Proteomes" id="UP001139199"/>
    </source>
</evidence>
<accession>A0A9X1L464</accession>
<dbReference type="PANTHER" id="PTHR43630:SF2">
    <property type="entry name" value="GLYCOSYLTRANSFERASE"/>
    <property type="match status" value="1"/>
</dbReference>
<comment type="caution">
    <text evidence="3">The sequence shown here is derived from an EMBL/GenBank/DDBJ whole genome shotgun (WGS) entry which is preliminary data.</text>
</comment>
<feature type="domain" description="Glycosyltransferase 2-like" evidence="2">
    <location>
        <begin position="27"/>
        <end position="166"/>
    </location>
</feature>
<keyword evidence="4" id="KW-1185">Reference proteome</keyword>
<sequence length="273" mass="31579">MLVACSYGKIKYFYPKLYALMLKLSGVIITYNEEDKIETCLQSLVGIVDEIVVVDSLSTDHTKAICQKYNVTFIEQAFLGYVEQKNFALSKANYNHVVCLDADEYLSETLKQSILHLKSNWVHDGYIAKRFNYFCGQWIKHTTWYPDKKLRVFDKTKAQWGGLNPHDSVKFFNKDSKAALLKGDILHHTYQSYSEFNQRVEKFSSISAESNFKLGKKAPIYKIILNPTWAFIQSYIVKLGFLDGLNGFIISVQTANIRFLKYIKLRELIKKNS</sequence>
<dbReference type="SUPFAM" id="SSF53448">
    <property type="entry name" value="Nucleotide-diphospho-sugar transferases"/>
    <property type="match status" value="1"/>
</dbReference>
<name>A0A9X1L464_9FLAO</name>
<dbReference type="AlphaFoldDB" id="A0A9X1L464"/>
<evidence type="ECO:0000256" key="1">
    <source>
        <dbReference type="ARBA" id="ARBA00038494"/>
    </source>
</evidence>
<reference evidence="3" key="1">
    <citation type="submission" date="2021-10" db="EMBL/GenBank/DDBJ databases">
        <title>Tamlana sargassums sp. nov., and Tamlana laminarinivorans sp. nov., two new bacteria isolated from the brown alga.</title>
        <authorList>
            <person name="Li J."/>
        </authorList>
    </citation>
    <scope>NUCLEOTIDE SEQUENCE</scope>
    <source>
        <strain evidence="3">PT2-4</strain>
    </source>
</reference>
<dbReference type="InterPro" id="IPR001173">
    <property type="entry name" value="Glyco_trans_2-like"/>
</dbReference>
<comment type="similarity">
    <text evidence="1">Belongs to the glycosyltransferase 2 family. WaaE/KdtX subfamily.</text>
</comment>
<protein>
    <submittedName>
        <fullName evidence="3">Glycosyltransferase family 2 protein</fullName>
    </submittedName>
</protein>
<proteinExistence type="inferred from homology"/>
<dbReference type="Gene3D" id="3.90.550.10">
    <property type="entry name" value="Spore Coat Polysaccharide Biosynthesis Protein SpsA, Chain A"/>
    <property type="match status" value="1"/>
</dbReference>
<dbReference type="Proteomes" id="UP001139199">
    <property type="component" value="Unassembled WGS sequence"/>
</dbReference>
<dbReference type="CDD" id="cd02511">
    <property type="entry name" value="Beta4Glucosyltransferase"/>
    <property type="match status" value="1"/>
</dbReference>
<evidence type="ECO:0000313" key="3">
    <source>
        <dbReference type="EMBL" id="MCB4798972.1"/>
    </source>
</evidence>
<dbReference type="Pfam" id="PF00535">
    <property type="entry name" value="Glycos_transf_2"/>
    <property type="match status" value="1"/>
</dbReference>